<keyword evidence="3 6" id="KW-0812">Transmembrane</keyword>
<dbReference type="InterPro" id="IPR036259">
    <property type="entry name" value="MFS_trans_sf"/>
</dbReference>
<feature type="transmembrane region" description="Helical" evidence="6">
    <location>
        <begin position="294"/>
        <end position="311"/>
    </location>
</feature>
<evidence type="ECO:0000256" key="6">
    <source>
        <dbReference type="SAM" id="Phobius"/>
    </source>
</evidence>
<feature type="transmembrane region" description="Helical" evidence="6">
    <location>
        <begin position="228"/>
        <end position="252"/>
    </location>
</feature>
<evidence type="ECO:0000256" key="1">
    <source>
        <dbReference type="ARBA" id="ARBA00004651"/>
    </source>
</evidence>
<comment type="subcellular location">
    <subcellularLocation>
        <location evidence="1">Cell membrane</location>
        <topology evidence="1">Multi-pass membrane protein</topology>
    </subcellularLocation>
</comment>
<dbReference type="PROSITE" id="PS00216">
    <property type="entry name" value="SUGAR_TRANSPORT_1"/>
    <property type="match status" value="1"/>
</dbReference>
<feature type="transmembrane region" description="Helical" evidence="6">
    <location>
        <begin position="181"/>
        <end position="201"/>
    </location>
</feature>
<dbReference type="InterPro" id="IPR011701">
    <property type="entry name" value="MFS"/>
</dbReference>
<dbReference type="PANTHER" id="PTHR43124">
    <property type="entry name" value="PURINE EFFLUX PUMP PBUE"/>
    <property type="match status" value="1"/>
</dbReference>
<evidence type="ECO:0000256" key="4">
    <source>
        <dbReference type="ARBA" id="ARBA00022989"/>
    </source>
</evidence>
<dbReference type="Proteomes" id="UP001218362">
    <property type="component" value="Chromosome"/>
</dbReference>
<feature type="transmembrane region" description="Helical" evidence="6">
    <location>
        <begin position="385"/>
        <end position="403"/>
    </location>
</feature>
<accession>A0AAJ5X3R4</accession>
<protein>
    <submittedName>
        <fullName evidence="8">MFS transporter</fullName>
    </submittedName>
</protein>
<dbReference type="InterPro" id="IPR050189">
    <property type="entry name" value="MFS_Efflux_Transporters"/>
</dbReference>
<evidence type="ECO:0000256" key="3">
    <source>
        <dbReference type="ARBA" id="ARBA00022692"/>
    </source>
</evidence>
<name>A0AAJ5X3R4_9SPHN</name>
<feature type="transmembrane region" description="Helical" evidence="6">
    <location>
        <begin position="317"/>
        <end position="340"/>
    </location>
</feature>
<feature type="transmembrane region" description="Helical" evidence="6">
    <location>
        <begin position="152"/>
        <end position="175"/>
    </location>
</feature>
<keyword evidence="4 6" id="KW-1133">Transmembrane helix</keyword>
<dbReference type="PANTHER" id="PTHR43124:SF3">
    <property type="entry name" value="CHLORAMPHENICOL EFFLUX PUMP RV0191"/>
    <property type="match status" value="1"/>
</dbReference>
<reference evidence="8" key="1">
    <citation type="submission" date="2023-03" db="EMBL/GenBank/DDBJ databases">
        <title>Andean soil-derived lignocellulolytic bacterial consortium as a source of novel taxa and putative plastic-active enzymes.</title>
        <authorList>
            <person name="Diaz-Garcia L."/>
            <person name="Chuvochina M."/>
            <person name="Feuerriegel G."/>
            <person name="Bunk B."/>
            <person name="Sproer C."/>
            <person name="Streit W.R."/>
            <person name="Rodriguez L.M."/>
            <person name="Overmann J."/>
            <person name="Jimenez D.J."/>
        </authorList>
    </citation>
    <scope>NUCLEOTIDE SEQUENCE</scope>
    <source>
        <strain evidence="8">MAG 26</strain>
    </source>
</reference>
<evidence type="ECO:0000313" key="9">
    <source>
        <dbReference type="Proteomes" id="UP001218362"/>
    </source>
</evidence>
<feature type="domain" description="Major facilitator superfamily (MFS) profile" evidence="7">
    <location>
        <begin position="24"/>
        <end position="407"/>
    </location>
</feature>
<gene>
    <name evidence="8" type="ORF">P0Y56_10185</name>
</gene>
<feature type="transmembrane region" description="Helical" evidence="6">
    <location>
        <begin position="264"/>
        <end position="282"/>
    </location>
</feature>
<evidence type="ECO:0000256" key="2">
    <source>
        <dbReference type="ARBA" id="ARBA00022475"/>
    </source>
</evidence>
<evidence type="ECO:0000256" key="5">
    <source>
        <dbReference type="ARBA" id="ARBA00023136"/>
    </source>
</evidence>
<keyword evidence="2" id="KW-1003">Cell membrane</keyword>
<proteinExistence type="predicted"/>
<dbReference type="SUPFAM" id="SSF103473">
    <property type="entry name" value="MFS general substrate transporter"/>
    <property type="match status" value="1"/>
</dbReference>
<evidence type="ECO:0000313" key="8">
    <source>
        <dbReference type="EMBL" id="WEK45404.1"/>
    </source>
</evidence>
<evidence type="ECO:0000259" key="7">
    <source>
        <dbReference type="PROSITE" id="PS50850"/>
    </source>
</evidence>
<feature type="transmembrane region" description="Helical" evidence="6">
    <location>
        <begin position="62"/>
        <end position="79"/>
    </location>
</feature>
<dbReference type="GO" id="GO:0022857">
    <property type="term" value="F:transmembrane transporter activity"/>
    <property type="evidence" value="ECO:0007669"/>
    <property type="project" value="InterPro"/>
</dbReference>
<dbReference type="KEGG" id="acob:P0Y56_10185"/>
<dbReference type="InterPro" id="IPR020846">
    <property type="entry name" value="MFS_dom"/>
</dbReference>
<dbReference type="Gene3D" id="1.20.1250.20">
    <property type="entry name" value="MFS general substrate transporter like domains"/>
    <property type="match status" value="2"/>
</dbReference>
<dbReference type="PROSITE" id="PS50850">
    <property type="entry name" value="MFS"/>
    <property type="match status" value="1"/>
</dbReference>
<keyword evidence="5 6" id="KW-0472">Membrane</keyword>
<dbReference type="EMBL" id="CP119316">
    <property type="protein sequence ID" value="WEK45404.1"/>
    <property type="molecule type" value="Genomic_DNA"/>
</dbReference>
<feature type="transmembrane region" description="Helical" evidence="6">
    <location>
        <begin position="91"/>
        <end position="114"/>
    </location>
</feature>
<dbReference type="Pfam" id="PF07690">
    <property type="entry name" value="MFS_1"/>
    <property type="match status" value="1"/>
</dbReference>
<sequence>MTAPGSPASAGPAGQHSLRYEVTVLLLLGLSFGFAYFDRMAMTFLAPFVIKDLSLNNTEVGALGAGLSLTWALGAYFVGRWSDSIGRRKPFLLAALVVFSFCSVLSGLAHSFGALFATRLVMGAAEGPFLPVCLAIMAAASADSRRGLNAGVMQNAFGSLIGTALAPIVLVWLAQAYGWRTAFYLAGIPGLILAFLIWRMIAEPPRAAGEKIKVEGLSPWAMLKHRNVLLCSIVSCFAVGSSVIGSIFMPLYLDGPLGIDPATWKWMMATVGLCPGVGAILITALSDRIGRKPPMIVGGLMMALGPLALLYSDGTPVLLTAAMFIGWMGMGIFPLFMGVVPAETLGAARAGTAMGLVVGIGEITGGVIGPLVAGKLADHFSLGTALWLQIVLALGGGLTALLLGETNPRVLARGAASA</sequence>
<feature type="transmembrane region" description="Helical" evidence="6">
    <location>
        <begin position="24"/>
        <end position="50"/>
    </location>
</feature>
<dbReference type="InterPro" id="IPR005829">
    <property type="entry name" value="Sugar_transporter_CS"/>
</dbReference>
<feature type="transmembrane region" description="Helical" evidence="6">
    <location>
        <begin position="120"/>
        <end position="140"/>
    </location>
</feature>
<organism evidence="8 9">
    <name type="scientific">Candidatus Andeanibacterium colombiense</name>
    <dbReference type="NCBI Taxonomy" id="3121345"/>
    <lineage>
        <taxon>Bacteria</taxon>
        <taxon>Pseudomonadati</taxon>
        <taxon>Pseudomonadota</taxon>
        <taxon>Alphaproteobacteria</taxon>
        <taxon>Sphingomonadales</taxon>
        <taxon>Sphingomonadaceae</taxon>
        <taxon>Candidatus Andeanibacterium</taxon>
    </lineage>
</organism>
<feature type="transmembrane region" description="Helical" evidence="6">
    <location>
        <begin position="352"/>
        <end position="373"/>
    </location>
</feature>
<dbReference type="AlphaFoldDB" id="A0AAJ5X3R4"/>
<dbReference type="GO" id="GO:0005886">
    <property type="term" value="C:plasma membrane"/>
    <property type="evidence" value="ECO:0007669"/>
    <property type="project" value="UniProtKB-SubCell"/>
</dbReference>